<dbReference type="EMBL" id="JAAEDI010000005">
    <property type="protein sequence ID" value="MBR0649131.1"/>
    <property type="molecule type" value="Genomic_DNA"/>
</dbReference>
<evidence type="ECO:0000256" key="2">
    <source>
        <dbReference type="ARBA" id="ARBA00023002"/>
    </source>
</evidence>
<name>A0ABS5EDN9_9PROT</name>
<evidence type="ECO:0000256" key="1">
    <source>
        <dbReference type="ARBA" id="ARBA00022857"/>
    </source>
</evidence>
<dbReference type="InterPro" id="IPR020843">
    <property type="entry name" value="ER"/>
</dbReference>
<dbReference type="SMART" id="SM00829">
    <property type="entry name" value="PKS_ER"/>
    <property type="match status" value="1"/>
</dbReference>
<dbReference type="Gene3D" id="3.90.180.10">
    <property type="entry name" value="Medium-chain alcohol dehydrogenases, catalytic domain"/>
    <property type="match status" value="1"/>
</dbReference>
<evidence type="ECO:0000259" key="3">
    <source>
        <dbReference type="SMART" id="SM00829"/>
    </source>
</evidence>
<dbReference type="NCBIfam" id="NF008024">
    <property type="entry name" value="PRK10754.1"/>
    <property type="match status" value="1"/>
</dbReference>
<dbReference type="InterPro" id="IPR036291">
    <property type="entry name" value="NAD(P)-bd_dom_sf"/>
</dbReference>
<evidence type="ECO:0000313" key="4">
    <source>
        <dbReference type="EMBL" id="MBR0649131.1"/>
    </source>
</evidence>
<dbReference type="Pfam" id="PF08240">
    <property type="entry name" value="ADH_N"/>
    <property type="match status" value="1"/>
</dbReference>
<protein>
    <submittedName>
        <fullName evidence="4">Quinone oxidoreductase</fullName>
    </submittedName>
</protein>
<dbReference type="InterPro" id="IPR013149">
    <property type="entry name" value="ADH-like_C"/>
</dbReference>
<dbReference type="Proteomes" id="UP000698752">
    <property type="component" value="Unassembled WGS sequence"/>
</dbReference>
<comment type="caution">
    <text evidence="4">The sequence shown here is derived from an EMBL/GenBank/DDBJ whole genome shotgun (WGS) entry which is preliminary data.</text>
</comment>
<proteinExistence type="predicted"/>
<dbReference type="Gene3D" id="3.40.50.720">
    <property type="entry name" value="NAD(P)-binding Rossmann-like Domain"/>
    <property type="match status" value="1"/>
</dbReference>
<dbReference type="Pfam" id="PF00107">
    <property type="entry name" value="ADH_zinc_N"/>
    <property type="match status" value="1"/>
</dbReference>
<dbReference type="InterPro" id="IPR013154">
    <property type="entry name" value="ADH-like_N"/>
</dbReference>
<organism evidence="4 5">
    <name type="scientific">Neoroseomonas terrae</name>
    <dbReference type="NCBI Taxonomy" id="424799"/>
    <lineage>
        <taxon>Bacteria</taxon>
        <taxon>Pseudomonadati</taxon>
        <taxon>Pseudomonadota</taxon>
        <taxon>Alphaproteobacteria</taxon>
        <taxon>Acetobacterales</taxon>
        <taxon>Acetobacteraceae</taxon>
        <taxon>Neoroseomonas</taxon>
    </lineage>
</organism>
<dbReference type="CDD" id="cd05286">
    <property type="entry name" value="QOR2"/>
    <property type="match status" value="1"/>
</dbReference>
<dbReference type="InterPro" id="IPR011032">
    <property type="entry name" value="GroES-like_sf"/>
</dbReference>
<evidence type="ECO:0000313" key="5">
    <source>
        <dbReference type="Proteomes" id="UP000698752"/>
    </source>
</evidence>
<dbReference type="SUPFAM" id="SSF51735">
    <property type="entry name" value="NAD(P)-binding Rossmann-fold domains"/>
    <property type="match status" value="1"/>
</dbReference>
<keyword evidence="2" id="KW-0560">Oxidoreductase</keyword>
<keyword evidence="1" id="KW-0521">NADP</keyword>
<reference evidence="5" key="1">
    <citation type="journal article" date="2021" name="Syst. Appl. Microbiol.">
        <title>Roseomonas hellenica sp. nov., isolated from roots of wild-growing Alkanna tinctoria.</title>
        <authorList>
            <person name="Rat A."/>
            <person name="Naranjo H.D."/>
            <person name="Lebbe L."/>
            <person name="Cnockaert M."/>
            <person name="Krigas N."/>
            <person name="Grigoriadou K."/>
            <person name="Maloupa E."/>
            <person name="Willems A."/>
        </authorList>
    </citation>
    <scope>NUCLEOTIDE SEQUENCE [LARGE SCALE GENOMIC DNA]</scope>
    <source>
        <strain evidence="5">LMG 31159</strain>
    </source>
</reference>
<accession>A0ABS5EDN9</accession>
<dbReference type="PANTHER" id="PTHR48106:SF13">
    <property type="entry name" value="QUINONE OXIDOREDUCTASE-RELATED"/>
    <property type="match status" value="1"/>
</dbReference>
<dbReference type="PANTHER" id="PTHR48106">
    <property type="entry name" value="QUINONE OXIDOREDUCTASE PIG3-RELATED"/>
    <property type="match status" value="1"/>
</dbReference>
<dbReference type="SUPFAM" id="SSF50129">
    <property type="entry name" value="GroES-like"/>
    <property type="match status" value="1"/>
</dbReference>
<sequence length="325" mass="34116">MMTHAIRIHETGGPEKMIWEDIPLPAPKPGEALVRHKAVGLNFIDVYFRTGLYKAPSLPAIIGMEGSGIVEAVGDGVTEVAVGDRVAYATAPIGAYAEARCIKADRLVKMPEGIGFEQAAAMMLQGMTAAFLIKKCYPVQSGQTVLVHAAAGGVGLIMCQWLKHLGATVIGVVSTEEKAALARAHGAAHVLLTKDDVPARVKDITGGAMLPVVFDSVGRDSFNTSLDCLAPFGMLVSYGNASGPVAVPDLGILAAKGSLYLTRPTLATYTAKRDDLIARANDLFEVVGSGAVQIRVNQTFALKDAADAHRALEARQTTGSTVLLP</sequence>
<keyword evidence="5" id="KW-1185">Reference proteome</keyword>
<dbReference type="InterPro" id="IPR002364">
    <property type="entry name" value="Quin_OxRdtase/zeta-crystal_CS"/>
</dbReference>
<feature type="domain" description="Enoyl reductase (ER)" evidence="3">
    <location>
        <begin position="12"/>
        <end position="323"/>
    </location>
</feature>
<gene>
    <name evidence="4" type="ORF">GXW78_05615</name>
</gene>
<dbReference type="InterPro" id="IPR047618">
    <property type="entry name" value="QOR-like"/>
</dbReference>
<dbReference type="PROSITE" id="PS01162">
    <property type="entry name" value="QOR_ZETA_CRYSTAL"/>
    <property type="match status" value="1"/>
</dbReference>